<evidence type="ECO:0000313" key="15">
    <source>
        <dbReference type="EMBL" id="KAH7141488.1"/>
    </source>
</evidence>
<dbReference type="Pfam" id="PF00067">
    <property type="entry name" value="p450"/>
    <property type="match status" value="1"/>
</dbReference>
<evidence type="ECO:0000256" key="11">
    <source>
        <dbReference type="ARBA" id="ARBA00023136"/>
    </source>
</evidence>
<dbReference type="PRINTS" id="PR00385">
    <property type="entry name" value="P450"/>
</dbReference>
<comment type="subcellular location">
    <subcellularLocation>
        <location evidence="2">Membrane</location>
    </subcellularLocation>
</comment>
<comment type="caution">
    <text evidence="15">The sequence shown here is derived from an EMBL/GenBank/DDBJ whole genome shotgun (WGS) entry which is preliminary data.</text>
</comment>
<dbReference type="GO" id="GO:0004497">
    <property type="term" value="F:monooxygenase activity"/>
    <property type="evidence" value="ECO:0007669"/>
    <property type="project" value="UniProtKB-KW"/>
</dbReference>
<dbReference type="FunFam" id="1.10.630.10:FF:000063">
    <property type="entry name" value="Cytochrome P450 monooxygenase"/>
    <property type="match status" value="1"/>
</dbReference>
<gene>
    <name evidence="15" type="ORF">B0J13DRAFT_59797</name>
</gene>
<dbReference type="PANTHER" id="PTHR24305">
    <property type="entry name" value="CYTOCHROME P450"/>
    <property type="match status" value="1"/>
</dbReference>
<evidence type="ECO:0000256" key="1">
    <source>
        <dbReference type="ARBA" id="ARBA00001971"/>
    </source>
</evidence>
<keyword evidence="11 14" id="KW-0472">Membrane</keyword>
<dbReference type="Gene3D" id="1.10.630.10">
    <property type="entry name" value="Cytochrome P450"/>
    <property type="match status" value="1"/>
</dbReference>
<keyword evidence="5 14" id="KW-0812">Transmembrane</keyword>
<keyword evidence="12" id="KW-0325">Glycoprotein</keyword>
<keyword evidence="16" id="KW-1185">Reference proteome</keyword>
<feature type="transmembrane region" description="Helical" evidence="14">
    <location>
        <begin position="6"/>
        <end position="25"/>
    </location>
</feature>
<dbReference type="PANTHER" id="PTHR24305:SF187">
    <property type="entry name" value="P450, PUTATIVE (EUROFUNG)-RELATED"/>
    <property type="match status" value="1"/>
</dbReference>
<dbReference type="Proteomes" id="UP000717696">
    <property type="component" value="Unassembled WGS sequence"/>
</dbReference>
<evidence type="ECO:0000256" key="6">
    <source>
        <dbReference type="ARBA" id="ARBA00022723"/>
    </source>
</evidence>
<keyword evidence="4 13" id="KW-0349">Heme</keyword>
<dbReference type="GO" id="GO:0020037">
    <property type="term" value="F:heme binding"/>
    <property type="evidence" value="ECO:0007669"/>
    <property type="project" value="InterPro"/>
</dbReference>
<dbReference type="InterPro" id="IPR050121">
    <property type="entry name" value="Cytochrome_P450_monoxygenase"/>
</dbReference>
<feature type="transmembrane region" description="Helical" evidence="14">
    <location>
        <begin position="68"/>
        <end position="88"/>
    </location>
</feature>
<evidence type="ECO:0000313" key="16">
    <source>
        <dbReference type="Proteomes" id="UP000717696"/>
    </source>
</evidence>
<dbReference type="SUPFAM" id="SSF48264">
    <property type="entry name" value="Cytochrome P450"/>
    <property type="match status" value="1"/>
</dbReference>
<dbReference type="GO" id="GO:0005506">
    <property type="term" value="F:iron ion binding"/>
    <property type="evidence" value="ECO:0007669"/>
    <property type="project" value="InterPro"/>
</dbReference>
<organism evidence="15 16">
    <name type="scientific">Dactylonectria estremocensis</name>
    <dbReference type="NCBI Taxonomy" id="1079267"/>
    <lineage>
        <taxon>Eukaryota</taxon>
        <taxon>Fungi</taxon>
        <taxon>Dikarya</taxon>
        <taxon>Ascomycota</taxon>
        <taxon>Pezizomycotina</taxon>
        <taxon>Sordariomycetes</taxon>
        <taxon>Hypocreomycetidae</taxon>
        <taxon>Hypocreales</taxon>
        <taxon>Nectriaceae</taxon>
        <taxon>Dactylonectria</taxon>
    </lineage>
</organism>
<dbReference type="GO" id="GO:0016705">
    <property type="term" value="F:oxidoreductase activity, acting on paired donors, with incorporation or reduction of molecular oxygen"/>
    <property type="evidence" value="ECO:0007669"/>
    <property type="project" value="InterPro"/>
</dbReference>
<dbReference type="AlphaFoldDB" id="A0A9P9EQ17"/>
<comment type="cofactor">
    <cofactor evidence="1 13">
        <name>heme</name>
        <dbReference type="ChEBI" id="CHEBI:30413"/>
    </cofactor>
</comment>
<evidence type="ECO:0000256" key="9">
    <source>
        <dbReference type="ARBA" id="ARBA00023004"/>
    </source>
</evidence>
<dbReference type="PRINTS" id="PR00463">
    <property type="entry name" value="EP450I"/>
</dbReference>
<reference evidence="15" key="1">
    <citation type="journal article" date="2021" name="Nat. Commun.">
        <title>Genetic determinants of endophytism in the Arabidopsis root mycobiome.</title>
        <authorList>
            <person name="Mesny F."/>
            <person name="Miyauchi S."/>
            <person name="Thiergart T."/>
            <person name="Pickel B."/>
            <person name="Atanasova L."/>
            <person name="Karlsson M."/>
            <person name="Huettel B."/>
            <person name="Barry K.W."/>
            <person name="Haridas S."/>
            <person name="Chen C."/>
            <person name="Bauer D."/>
            <person name="Andreopoulos W."/>
            <person name="Pangilinan J."/>
            <person name="LaButti K."/>
            <person name="Riley R."/>
            <person name="Lipzen A."/>
            <person name="Clum A."/>
            <person name="Drula E."/>
            <person name="Henrissat B."/>
            <person name="Kohler A."/>
            <person name="Grigoriev I.V."/>
            <person name="Martin F.M."/>
            <person name="Hacquard S."/>
        </authorList>
    </citation>
    <scope>NUCLEOTIDE SEQUENCE</scope>
    <source>
        <strain evidence="15">MPI-CAGE-AT-0021</strain>
    </source>
</reference>
<evidence type="ECO:0000256" key="10">
    <source>
        <dbReference type="ARBA" id="ARBA00023033"/>
    </source>
</evidence>
<evidence type="ECO:0000256" key="14">
    <source>
        <dbReference type="SAM" id="Phobius"/>
    </source>
</evidence>
<keyword evidence="7 14" id="KW-1133">Transmembrane helix</keyword>
<dbReference type="CDD" id="cd11061">
    <property type="entry name" value="CYP67-like"/>
    <property type="match status" value="1"/>
</dbReference>
<dbReference type="GO" id="GO:0016020">
    <property type="term" value="C:membrane"/>
    <property type="evidence" value="ECO:0007669"/>
    <property type="project" value="UniProtKB-SubCell"/>
</dbReference>
<keyword evidence="6 13" id="KW-0479">Metal-binding</keyword>
<keyword evidence="9 13" id="KW-0408">Iron</keyword>
<protein>
    <submittedName>
        <fullName evidence="15">Benzoate 4-monooxygenase cytochrome P450</fullName>
    </submittedName>
</protein>
<comment type="similarity">
    <text evidence="3">Belongs to the cytochrome P450 family.</text>
</comment>
<evidence type="ECO:0000256" key="8">
    <source>
        <dbReference type="ARBA" id="ARBA00023002"/>
    </source>
</evidence>
<evidence type="ECO:0000256" key="2">
    <source>
        <dbReference type="ARBA" id="ARBA00004370"/>
    </source>
</evidence>
<dbReference type="InterPro" id="IPR001128">
    <property type="entry name" value="Cyt_P450"/>
</dbReference>
<accession>A0A9P9EQ17</accession>
<name>A0A9P9EQ17_9HYPO</name>
<feature type="transmembrane region" description="Helical" evidence="14">
    <location>
        <begin position="37"/>
        <end position="56"/>
    </location>
</feature>
<evidence type="ECO:0000256" key="12">
    <source>
        <dbReference type="ARBA" id="ARBA00023180"/>
    </source>
</evidence>
<keyword evidence="8" id="KW-0560">Oxidoreductase</keyword>
<feature type="binding site" description="axial binding residue" evidence="13">
    <location>
        <position position="490"/>
    </location>
    <ligand>
        <name>heme</name>
        <dbReference type="ChEBI" id="CHEBI:30413"/>
    </ligand>
    <ligandPart>
        <name>Fe</name>
        <dbReference type="ChEBI" id="CHEBI:18248"/>
    </ligandPart>
</feature>
<dbReference type="GO" id="GO:1902181">
    <property type="term" value="P:verruculogen biosynthetic process"/>
    <property type="evidence" value="ECO:0007669"/>
    <property type="project" value="UniProtKB-ARBA"/>
</dbReference>
<dbReference type="OrthoDB" id="6692864at2759"/>
<sequence>MPDIQSTQAMQAAFAVGVALHVFLFRVGEWDLATTKIITTAFLSYLALGIGLWQLFPDEYPSPLNGFTIASRLAGTVILGLVSSMMVYRGFFHRLRRFPGPFMARFSNFYVTSLSAKNLHLYEEIQNLHQKYGDYVRIGPSEISINDPKAVSIIHSAQSKCGKGPWYNVLHPMVSLQMIRNKSEHIKRRKTWDRGFSAKALRDYEPRVVKHTQNFMTQLEKMENAPVNITDWFNFYSFDVMGDLAWGKSFGMVDDGIKHYFMTSLHMDMKMNGLFSHMLWLFPIFKATPILNSEHKKFWNWVNSQVQERRKVKPESPDVFSWLLESHESLPNPTPQNEMDLVGDAYLIAVAGSDTTAASLTCLFYELALRPECFKELQREIDTFLDGQEQVDTFALSKLTYLDAVINETLRLHPPVPSGLQRMTPPEGLSIGDTFIPGNTIVQVPTHTMHRDVRLFERPDEFVPERWTTRKELNKDASIFVPFSTGRYSCIGKQLGLMEVRYMATQIIRKYDIALAADQDPRHFVEGKKDTFTLALSPLRLVFKRRKRDT</sequence>
<proteinExistence type="inferred from homology"/>
<keyword evidence="10" id="KW-0503">Monooxygenase</keyword>
<dbReference type="InterPro" id="IPR036396">
    <property type="entry name" value="Cyt_P450_sf"/>
</dbReference>
<dbReference type="EMBL" id="JAGMUU010000012">
    <property type="protein sequence ID" value="KAH7141488.1"/>
    <property type="molecule type" value="Genomic_DNA"/>
</dbReference>
<dbReference type="InterPro" id="IPR002401">
    <property type="entry name" value="Cyt_P450_E_grp-I"/>
</dbReference>
<evidence type="ECO:0000256" key="3">
    <source>
        <dbReference type="ARBA" id="ARBA00010617"/>
    </source>
</evidence>
<evidence type="ECO:0000256" key="13">
    <source>
        <dbReference type="PIRSR" id="PIRSR602401-1"/>
    </source>
</evidence>
<evidence type="ECO:0000256" key="4">
    <source>
        <dbReference type="ARBA" id="ARBA00022617"/>
    </source>
</evidence>
<evidence type="ECO:0000256" key="7">
    <source>
        <dbReference type="ARBA" id="ARBA00022989"/>
    </source>
</evidence>
<evidence type="ECO:0000256" key="5">
    <source>
        <dbReference type="ARBA" id="ARBA00022692"/>
    </source>
</evidence>